<feature type="domain" description="HAMP" evidence="13">
    <location>
        <begin position="268"/>
        <end position="323"/>
    </location>
</feature>
<dbReference type="InterPro" id="IPR036097">
    <property type="entry name" value="HisK_dim/P_sf"/>
</dbReference>
<feature type="coiled-coil region" evidence="10">
    <location>
        <begin position="70"/>
        <end position="97"/>
    </location>
</feature>
<keyword evidence="6 11" id="KW-0812">Transmembrane</keyword>
<dbReference type="CDD" id="cd00075">
    <property type="entry name" value="HATPase"/>
    <property type="match status" value="1"/>
</dbReference>
<keyword evidence="9" id="KW-0902">Two-component regulatory system</keyword>
<dbReference type="Gene3D" id="6.10.340.10">
    <property type="match status" value="1"/>
</dbReference>
<keyword evidence="4" id="KW-0597">Phosphoprotein</keyword>
<dbReference type="InterPro" id="IPR005467">
    <property type="entry name" value="His_kinase_dom"/>
</dbReference>
<evidence type="ECO:0000313" key="14">
    <source>
        <dbReference type="EMBL" id="MBK6972408.1"/>
    </source>
</evidence>
<keyword evidence="10" id="KW-0175">Coiled coil</keyword>
<dbReference type="InterPro" id="IPR003594">
    <property type="entry name" value="HATPase_dom"/>
</dbReference>
<evidence type="ECO:0000259" key="12">
    <source>
        <dbReference type="PROSITE" id="PS50109"/>
    </source>
</evidence>
<dbReference type="InterPro" id="IPR003661">
    <property type="entry name" value="HisK_dim/P_dom"/>
</dbReference>
<dbReference type="GO" id="GO:0000155">
    <property type="term" value="F:phosphorelay sensor kinase activity"/>
    <property type="evidence" value="ECO:0007669"/>
    <property type="project" value="InterPro"/>
</dbReference>
<evidence type="ECO:0000256" key="2">
    <source>
        <dbReference type="ARBA" id="ARBA00004370"/>
    </source>
</evidence>
<dbReference type="EC" id="2.7.13.3" evidence="3"/>
<evidence type="ECO:0000256" key="5">
    <source>
        <dbReference type="ARBA" id="ARBA00022679"/>
    </source>
</evidence>
<dbReference type="PROSITE" id="PS50109">
    <property type="entry name" value="HIS_KIN"/>
    <property type="match status" value="1"/>
</dbReference>
<sequence>MRLPLPRFRFSLRSKLALVSLALLALPWAGYRYVKEMERFLLEAQQSSLLGTSRAVATALHERPLLLGVRPDASALRQQAEEELQRLAAERGEQAAVEQLVEPEPPEESFDEVAAILRGLDRASARIWVVDRRYRVIALAGSLKPKQAPAEQPAWRGWMEAPLRWLMPPPPNDFDDTLDADLIYTAREIGAAFLGAERTAIRLSADGKVSIVSAAHPIWAGDQVIGAVVAEETTNAILVARNAALERLLLITLVVFALVSLALLGFASRLSSRIRHLRDDADSAIDAQGRITSPIAGSGAGDEVGDLSRSFSRVLTRLSEHHGYLESMAGRLSHELRTPIAVVRSSLENLRLADLPAGAGVYLDRANEGLTRLTTILTRMSEATRLEQSLSVAERERYDLAAVIAGCVEGYRQVYRPQAFDLSIAAQPLMLDGAPDLAAQMLDKLIANAVDFAQAGSAVRIELGLCDDGASARLAVSNIGPPLPEAMRDRLFQSMVSVRKERSGIEPHLGLGLYVARMIAEFHGGSISAQTLRDPDGVEVAIILPLAVPHA</sequence>
<dbReference type="CDD" id="cd00082">
    <property type="entry name" value="HisKA"/>
    <property type="match status" value="1"/>
</dbReference>
<feature type="transmembrane region" description="Helical" evidence="11">
    <location>
        <begin position="248"/>
        <end position="268"/>
    </location>
</feature>
<keyword evidence="5" id="KW-0808">Transferase</keyword>
<keyword evidence="7" id="KW-0418">Kinase</keyword>
<dbReference type="PANTHER" id="PTHR45436">
    <property type="entry name" value="SENSOR HISTIDINE KINASE YKOH"/>
    <property type="match status" value="1"/>
</dbReference>
<dbReference type="SMART" id="SM00387">
    <property type="entry name" value="HATPase_c"/>
    <property type="match status" value="1"/>
</dbReference>
<evidence type="ECO:0000259" key="13">
    <source>
        <dbReference type="PROSITE" id="PS50885"/>
    </source>
</evidence>
<keyword evidence="8 11" id="KW-1133">Transmembrane helix</keyword>
<dbReference type="SMART" id="SM00388">
    <property type="entry name" value="HisKA"/>
    <property type="match status" value="1"/>
</dbReference>
<comment type="subcellular location">
    <subcellularLocation>
        <location evidence="2">Membrane</location>
    </subcellularLocation>
</comment>
<evidence type="ECO:0000256" key="9">
    <source>
        <dbReference type="ARBA" id="ARBA00023012"/>
    </source>
</evidence>
<evidence type="ECO:0000256" key="4">
    <source>
        <dbReference type="ARBA" id="ARBA00022553"/>
    </source>
</evidence>
<accession>A0A9D7E2A0</accession>
<evidence type="ECO:0000256" key="7">
    <source>
        <dbReference type="ARBA" id="ARBA00022777"/>
    </source>
</evidence>
<evidence type="ECO:0000256" key="6">
    <source>
        <dbReference type="ARBA" id="ARBA00022692"/>
    </source>
</evidence>
<dbReference type="PROSITE" id="PS50885">
    <property type="entry name" value="HAMP"/>
    <property type="match status" value="1"/>
</dbReference>
<dbReference type="Proteomes" id="UP000807785">
    <property type="component" value="Unassembled WGS sequence"/>
</dbReference>
<dbReference type="InterPro" id="IPR003660">
    <property type="entry name" value="HAMP_dom"/>
</dbReference>
<keyword evidence="11" id="KW-0472">Membrane</keyword>
<dbReference type="Pfam" id="PF02518">
    <property type="entry name" value="HATPase_c"/>
    <property type="match status" value="1"/>
</dbReference>
<dbReference type="InterPro" id="IPR036890">
    <property type="entry name" value="HATPase_C_sf"/>
</dbReference>
<comment type="caution">
    <text evidence="14">The sequence shown here is derived from an EMBL/GenBank/DDBJ whole genome shotgun (WGS) entry which is preliminary data.</text>
</comment>
<organism evidence="14 15">
    <name type="scientific">Candidatus Methylophosphatis roskildensis</name>
    <dbReference type="NCBI Taxonomy" id="2899263"/>
    <lineage>
        <taxon>Bacteria</taxon>
        <taxon>Pseudomonadati</taxon>
        <taxon>Pseudomonadota</taxon>
        <taxon>Betaproteobacteria</taxon>
        <taxon>Nitrosomonadales</taxon>
        <taxon>Sterolibacteriaceae</taxon>
        <taxon>Candidatus Methylophosphatis</taxon>
    </lineage>
</organism>
<dbReference type="Pfam" id="PF00512">
    <property type="entry name" value="HisKA"/>
    <property type="match status" value="1"/>
</dbReference>
<dbReference type="InterPro" id="IPR050428">
    <property type="entry name" value="TCS_sensor_his_kinase"/>
</dbReference>
<dbReference type="Gene3D" id="3.30.565.10">
    <property type="entry name" value="Histidine kinase-like ATPase, C-terminal domain"/>
    <property type="match status" value="1"/>
</dbReference>
<dbReference type="AlphaFoldDB" id="A0A9D7E2A0"/>
<feature type="domain" description="Histidine kinase" evidence="12">
    <location>
        <begin position="331"/>
        <end position="548"/>
    </location>
</feature>
<comment type="catalytic activity">
    <reaction evidence="1">
        <text>ATP + protein L-histidine = ADP + protein N-phospho-L-histidine.</text>
        <dbReference type="EC" id="2.7.13.3"/>
    </reaction>
</comment>
<dbReference type="SUPFAM" id="SSF47384">
    <property type="entry name" value="Homodimeric domain of signal transducing histidine kinase"/>
    <property type="match status" value="1"/>
</dbReference>
<dbReference type="PANTHER" id="PTHR45436:SF5">
    <property type="entry name" value="SENSOR HISTIDINE KINASE TRCS"/>
    <property type="match status" value="1"/>
</dbReference>
<dbReference type="EMBL" id="JADJEV010000002">
    <property type="protein sequence ID" value="MBK6972408.1"/>
    <property type="molecule type" value="Genomic_DNA"/>
</dbReference>
<evidence type="ECO:0000256" key="8">
    <source>
        <dbReference type="ARBA" id="ARBA00022989"/>
    </source>
</evidence>
<evidence type="ECO:0000256" key="3">
    <source>
        <dbReference type="ARBA" id="ARBA00012438"/>
    </source>
</evidence>
<proteinExistence type="predicted"/>
<dbReference type="GO" id="GO:0016020">
    <property type="term" value="C:membrane"/>
    <property type="evidence" value="ECO:0007669"/>
    <property type="project" value="UniProtKB-SubCell"/>
</dbReference>
<evidence type="ECO:0000313" key="15">
    <source>
        <dbReference type="Proteomes" id="UP000807785"/>
    </source>
</evidence>
<evidence type="ECO:0000256" key="10">
    <source>
        <dbReference type="SAM" id="Coils"/>
    </source>
</evidence>
<name>A0A9D7E2A0_9PROT</name>
<gene>
    <name evidence="14" type="ORF">IPH26_05425</name>
</gene>
<dbReference type="Gene3D" id="1.10.287.130">
    <property type="match status" value="1"/>
</dbReference>
<protein>
    <recommendedName>
        <fullName evidence="3">histidine kinase</fullName>
        <ecNumber evidence="3">2.7.13.3</ecNumber>
    </recommendedName>
</protein>
<evidence type="ECO:0000256" key="1">
    <source>
        <dbReference type="ARBA" id="ARBA00000085"/>
    </source>
</evidence>
<evidence type="ECO:0000256" key="11">
    <source>
        <dbReference type="SAM" id="Phobius"/>
    </source>
</evidence>
<reference evidence="14" key="1">
    <citation type="submission" date="2020-10" db="EMBL/GenBank/DDBJ databases">
        <title>Connecting structure to function with the recovery of over 1000 high-quality activated sludge metagenome-assembled genomes encoding full-length rRNA genes using long-read sequencing.</title>
        <authorList>
            <person name="Singleton C.M."/>
            <person name="Petriglieri F."/>
            <person name="Kristensen J.M."/>
            <person name="Kirkegaard R.H."/>
            <person name="Michaelsen T.Y."/>
            <person name="Andersen M.H."/>
            <person name="Karst S.M."/>
            <person name="Dueholm M.S."/>
            <person name="Nielsen P.H."/>
            <person name="Albertsen M."/>
        </authorList>
    </citation>
    <scope>NUCLEOTIDE SEQUENCE</scope>
    <source>
        <strain evidence="14">Bjer_18-Q3-R1-45_BAT3C.347</strain>
    </source>
</reference>
<dbReference type="SUPFAM" id="SSF55874">
    <property type="entry name" value="ATPase domain of HSP90 chaperone/DNA topoisomerase II/histidine kinase"/>
    <property type="match status" value="1"/>
</dbReference>